<dbReference type="EMBL" id="ANIN01000002">
    <property type="protein sequence ID" value="ELA08483.1"/>
    <property type="molecule type" value="Genomic_DNA"/>
</dbReference>
<organism evidence="4 5">
    <name type="scientific">Moraxella macacae 0408225</name>
    <dbReference type="NCBI Taxonomy" id="1230338"/>
    <lineage>
        <taxon>Bacteria</taxon>
        <taxon>Pseudomonadati</taxon>
        <taxon>Pseudomonadota</taxon>
        <taxon>Gammaproteobacteria</taxon>
        <taxon>Moraxellales</taxon>
        <taxon>Moraxellaceae</taxon>
        <taxon>Moraxella</taxon>
    </lineage>
</organism>
<dbReference type="RefSeq" id="WP_009502041.1">
    <property type="nucleotide sequence ID" value="NZ_ANIN01000002.1"/>
</dbReference>
<evidence type="ECO:0000313" key="5">
    <source>
        <dbReference type="Proteomes" id="UP000023795"/>
    </source>
</evidence>
<keyword evidence="5" id="KW-1185">Reference proteome</keyword>
<evidence type="ECO:0000256" key="2">
    <source>
        <dbReference type="PROSITE-ProRule" id="PRU00335"/>
    </source>
</evidence>
<protein>
    <submittedName>
        <fullName evidence="4">Transcriptional regulator, AcrR family protein</fullName>
    </submittedName>
</protein>
<dbReference type="InterPro" id="IPR009057">
    <property type="entry name" value="Homeodomain-like_sf"/>
</dbReference>
<proteinExistence type="predicted"/>
<sequence length="187" mass="22338">MTDLRVIKTIQHIEQAFLELLSNMPYRAITVQDILDKALVNRSTFYRHYTSKQALAEKMVNDFKQNYEMLLNQRFNLPQDSNLDEFLLTFIGFIEREKFKILALWQIKTDKLHLYDDMYQMIKHKYIEFAKTHQGVGNLDYQGHAYATFVLSNLSYTLQQEKTMSIHEIRRELSSMCNTIQYKHNQP</sequence>
<dbReference type="Gene3D" id="1.10.357.10">
    <property type="entry name" value="Tetracycline Repressor, domain 2"/>
    <property type="match status" value="1"/>
</dbReference>
<dbReference type="GO" id="GO:0003677">
    <property type="term" value="F:DNA binding"/>
    <property type="evidence" value="ECO:0007669"/>
    <property type="project" value="UniProtKB-UniRule"/>
</dbReference>
<dbReference type="PANTHER" id="PTHR43479">
    <property type="entry name" value="ACREF/ENVCD OPERON REPRESSOR-RELATED"/>
    <property type="match status" value="1"/>
</dbReference>
<dbReference type="STRING" id="1230338.MOMA_07976"/>
<dbReference type="OrthoDB" id="9798857at2"/>
<dbReference type="Pfam" id="PF00440">
    <property type="entry name" value="TetR_N"/>
    <property type="match status" value="1"/>
</dbReference>
<dbReference type="PANTHER" id="PTHR43479:SF11">
    <property type="entry name" value="ACREF_ENVCD OPERON REPRESSOR-RELATED"/>
    <property type="match status" value="1"/>
</dbReference>
<dbReference type="Proteomes" id="UP000023795">
    <property type="component" value="Unassembled WGS sequence"/>
</dbReference>
<dbReference type="eggNOG" id="COG1309">
    <property type="taxonomic scope" value="Bacteria"/>
</dbReference>
<dbReference type="AlphaFoldDB" id="L2F7P0"/>
<evidence type="ECO:0000259" key="3">
    <source>
        <dbReference type="PROSITE" id="PS50977"/>
    </source>
</evidence>
<feature type="DNA-binding region" description="H-T-H motif" evidence="2">
    <location>
        <begin position="30"/>
        <end position="49"/>
    </location>
</feature>
<evidence type="ECO:0000313" key="4">
    <source>
        <dbReference type="EMBL" id="ELA08483.1"/>
    </source>
</evidence>
<name>L2F7P0_9GAMM</name>
<gene>
    <name evidence="4" type="ORF">MOMA_07976</name>
</gene>
<feature type="domain" description="HTH tetR-type" evidence="3">
    <location>
        <begin position="7"/>
        <end position="67"/>
    </location>
</feature>
<dbReference type="InterPro" id="IPR050624">
    <property type="entry name" value="HTH-type_Tx_Regulator"/>
</dbReference>
<evidence type="ECO:0000256" key="1">
    <source>
        <dbReference type="ARBA" id="ARBA00023125"/>
    </source>
</evidence>
<keyword evidence="1 2" id="KW-0238">DNA-binding</keyword>
<dbReference type="PROSITE" id="PS50977">
    <property type="entry name" value="HTH_TETR_2"/>
    <property type="match status" value="1"/>
</dbReference>
<dbReference type="PATRIC" id="fig|1230338.3.peg.1705"/>
<dbReference type="SUPFAM" id="SSF46689">
    <property type="entry name" value="Homeodomain-like"/>
    <property type="match status" value="1"/>
</dbReference>
<comment type="caution">
    <text evidence="4">The sequence shown here is derived from an EMBL/GenBank/DDBJ whole genome shotgun (WGS) entry which is preliminary data.</text>
</comment>
<reference evidence="4 5" key="1">
    <citation type="journal article" date="2013" name="Genome Announc.">
        <title>Genome Sequence of Moraxella macacae 0408225, a Novel Bacterial Species Isolated from a Cynomolgus Macaque with Epistaxis.</title>
        <authorList>
            <person name="Ladner J.T."/>
            <person name="Whitehouse C.A."/>
            <person name="Koroleva G.I."/>
            <person name="Palacios G.F."/>
        </authorList>
    </citation>
    <scope>NUCLEOTIDE SEQUENCE [LARGE SCALE GENOMIC DNA]</scope>
    <source>
        <strain evidence="4 5">0408225</strain>
    </source>
</reference>
<dbReference type="InterPro" id="IPR001647">
    <property type="entry name" value="HTH_TetR"/>
</dbReference>
<accession>L2F7P0</accession>